<evidence type="ECO:0000313" key="1">
    <source>
        <dbReference type="EMBL" id="AAL81079.1"/>
    </source>
</evidence>
<accession>Q8U284</accession>
<dbReference type="KEGG" id="pfu:PF0955"/>
<dbReference type="PATRIC" id="fig|186497.12.peg.1011"/>
<dbReference type="STRING" id="186497.PF0955"/>
<proteinExistence type="predicted"/>
<name>Q8U284_PYRFU</name>
<organism evidence="1 2">
    <name type="scientific">Pyrococcus furiosus (strain ATCC 43587 / DSM 3638 / JCM 8422 / Vc1)</name>
    <dbReference type="NCBI Taxonomy" id="186497"/>
    <lineage>
        <taxon>Archaea</taxon>
        <taxon>Methanobacteriati</taxon>
        <taxon>Methanobacteriota</taxon>
        <taxon>Thermococci</taxon>
        <taxon>Thermococcales</taxon>
        <taxon>Thermococcaceae</taxon>
        <taxon>Pyrococcus</taxon>
    </lineage>
</organism>
<dbReference type="HOGENOM" id="CLU_051125_0_0_2"/>
<dbReference type="AlphaFoldDB" id="Q8U284"/>
<sequence>MQIFVVVVLGLRWVIVLLLGFVVLGSFGSAGNDKACQPVKYWVFENGQWVEKSEPRIWWYCQEPEKIKNFEGFAFKEKPYGLLKKPESIILHQAARELSQLVGIDELNGESSRNLSSYGGMFIDEKRGLIFIYIKNEEDKQKIKQKLEKYKRKINIIFLKGKYNFADLVRWKHMIERLNVSVIKQLGIVTIDADEAHNTLTIGLANVTLETLKILEKELEKLGIPKEAVRVEEEGYIKLTTNSDFIRPLIGGIKQNRELRGTGTLGYVGYYKNIKGSVYCSYRNSAAELYGINWGKPSSGSIYSPIDGIEKDLGISLTVTYN</sequence>
<dbReference type="Proteomes" id="UP000001013">
    <property type="component" value="Chromosome"/>
</dbReference>
<evidence type="ECO:0000313" key="2">
    <source>
        <dbReference type="Proteomes" id="UP000001013"/>
    </source>
</evidence>
<dbReference type="EMBL" id="AE009950">
    <property type="protein sequence ID" value="AAL81079.1"/>
    <property type="molecule type" value="Genomic_DNA"/>
</dbReference>
<protein>
    <submittedName>
        <fullName evidence="1">Uncharacterized protein</fullName>
    </submittedName>
</protein>
<dbReference type="PaxDb" id="186497-PF0955"/>
<reference evidence="1 2" key="1">
    <citation type="journal article" date="1999" name="Genetics">
        <title>Divergence of the hyperthermophilic archaea Pyrococcus furiosus and P. horikoshii inferred from complete genomic sequences.</title>
        <authorList>
            <person name="Maeder D.L."/>
            <person name="Weiss R.B."/>
            <person name="Dunn D.M."/>
            <person name="Cherry J.L."/>
            <person name="Gonzalez J.M."/>
            <person name="DiRuggiero J."/>
            <person name="Robb F.T."/>
        </authorList>
    </citation>
    <scope>NUCLEOTIDE SEQUENCE [LARGE SCALE GENOMIC DNA]</scope>
    <source>
        <strain evidence="2">ATCC 43587 / DSM 3638 / JCM 8422 / Vc1</strain>
    </source>
</reference>
<dbReference type="eggNOG" id="arCOG03377">
    <property type="taxonomic scope" value="Archaea"/>
</dbReference>
<gene>
    <name evidence="1" type="ordered locus">PF0955</name>
</gene>
<keyword evidence="2" id="KW-1185">Reference proteome</keyword>